<evidence type="ECO:0000256" key="4">
    <source>
        <dbReference type="ARBA" id="ARBA00022771"/>
    </source>
</evidence>
<name>A0A1I7WYZ1_HETBA</name>
<dbReference type="Pfam" id="PF00249">
    <property type="entry name" value="Myb_DNA-binding"/>
    <property type="match status" value="1"/>
</dbReference>
<keyword evidence="2" id="KW-0678">Repressor</keyword>
<dbReference type="InterPro" id="IPR001005">
    <property type="entry name" value="SANT/Myb"/>
</dbReference>
<evidence type="ECO:0000259" key="8">
    <source>
        <dbReference type="PROSITE" id="PS51156"/>
    </source>
</evidence>
<evidence type="ECO:0000256" key="6">
    <source>
        <dbReference type="ARBA" id="ARBA00023125"/>
    </source>
</evidence>
<dbReference type="AlphaFoldDB" id="A0A1I7WYZ1"/>
<dbReference type="PANTHER" id="PTHR10865">
    <property type="entry name" value="METASTASIS-ASSOCIATED PROTEIN AND MESODERM INDUCTION EARLY RESPONSE PROTEIN"/>
    <property type="match status" value="1"/>
</dbReference>
<dbReference type="PANTHER" id="PTHR10865:SF29">
    <property type="entry name" value="METASTASIS ASSOCIATED 1-LIKE, ISOFORM D"/>
    <property type="match status" value="1"/>
</dbReference>
<keyword evidence="4" id="KW-0863">Zinc-finger</keyword>
<dbReference type="WBParaSite" id="Hba_10357">
    <property type="protein sequence ID" value="Hba_10357"/>
    <property type="gene ID" value="Hba_10357"/>
</dbReference>
<dbReference type="InterPro" id="IPR040138">
    <property type="entry name" value="MIER/MTA"/>
</dbReference>
<sequence length="334" mass="38579">MTLLADKGAIRVGEKYQADVPQTMENSIMGESDENKENGNGALMIDESIEDETSSENRLLKETEREVVVYHPHHSLTDRDMDQFLIIARVRYRSGMILLILSKCFFMGINAILYKFGNSCISMCYYLSTNYSCRDIIRLYLSLQMEEWSAAEANLFEEAMEKYGKDFSDVRSDFLPWKSIRDIVEYYYMWKTTNRYVEQKKKKHAEQESKLKQVYYRDTMYYQIKTKSQFNVNTDTCLNRPVVSGQVVARLPPNHPHAHAISSHIAGTMGKACLLRYASAVITYECDAMIFIHLVPCYLEFEYSICLIITKRPASSAGNEPPLKKEKLVIACVR</sequence>
<keyword evidence="7" id="KW-0539">Nucleus</keyword>
<evidence type="ECO:0000256" key="7">
    <source>
        <dbReference type="ARBA" id="ARBA00023242"/>
    </source>
</evidence>
<evidence type="ECO:0000313" key="10">
    <source>
        <dbReference type="Proteomes" id="UP000095283"/>
    </source>
</evidence>
<dbReference type="GO" id="GO:0042826">
    <property type="term" value="F:histone deacetylase binding"/>
    <property type="evidence" value="ECO:0007669"/>
    <property type="project" value="TreeGrafter"/>
</dbReference>
<dbReference type="InterPro" id="IPR000949">
    <property type="entry name" value="ELM2_dom"/>
</dbReference>
<proteinExistence type="predicted"/>
<reference evidence="11" key="1">
    <citation type="submission" date="2016-11" db="UniProtKB">
        <authorList>
            <consortium name="WormBaseParasite"/>
        </authorList>
    </citation>
    <scope>IDENTIFICATION</scope>
</reference>
<feature type="domain" description="SANT" evidence="9">
    <location>
        <begin position="143"/>
        <end position="195"/>
    </location>
</feature>
<accession>A0A1I7WYZ1</accession>
<feature type="domain" description="ELM2" evidence="8">
    <location>
        <begin position="8"/>
        <end position="89"/>
    </location>
</feature>
<keyword evidence="6" id="KW-0238">DNA-binding</keyword>
<dbReference type="FunFam" id="1.10.10.60:FF:000012">
    <property type="entry name" value="Metastasis-associated 1 family, member 3"/>
    <property type="match status" value="1"/>
</dbReference>
<evidence type="ECO:0000313" key="11">
    <source>
        <dbReference type="WBParaSite" id="Hba_10357"/>
    </source>
</evidence>
<dbReference type="SMART" id="SM00717">
    <property type="entry name" value="SANT"/>
    <property type="match status" value="1"/>
</dbReference>
<dbReference type="GO" id="GO:0003713">
    <property type="term" value="F:transcription coactivator activity"/>
    <property type="evidence" value="ECO:0007669"/>
    <property type="project" value="TreeGrafter"/>
</dbReference>
<protein>
    <submittedName>
        <fullName evidence="11">SANT domain-containing protein</fullName>
    </submittedName>
</protein>
<dbReference type="GO" id="GO:0008270">
    <property type="term" value="F:zinc ion binding"/>
    <property type="evidence" value="ECO:0007669"/>
    <property type="project" value="UniProtKB-KW"/>
</dbReference>
<dbReference type="PROSITE" id="PS51156">
    <property type="entry name" value="ELM2"/>
    <property type="match status" value="1"/>
</dbReference>
<organism evidence="10 11">
    <name type="scientific">Heterorhabditis bacteriophora</name>
    <name type="common">Entomopathogenic nematode worm</name>
    <dbReference type="NCBI Taxonomy" id="37862"/>
    <lineage>
        <taxon>Eukaryota</taxon>
        <taxon>Metazoa</taxon>
        <taxon>Ecdysozoa</taxon>
        <taxon>Nematoda</taxon>
        <taxon>Chromadorea</taxon>
        <taxon>Rhabditida</taxon>
        <taxon>Rhabditina</taxon>
        <taxon>Rhabditomorpha</taxon>
        <taxon>Strongyloidea</taxon>
        <taxon>Heterorhabditidae</taxon>
        <taxon>Heterorhabditis</taxon>
    </lineage>
</organism>
<dbReference type="Gene3D" id="4.10.1240.50">
    <property type="match status" value="1"/>
</dbReference>
<dbReference type="GO" id="GO:0003677">
    <property type="term" value="F:DNA binding"/>
    <property type="evidence" value="ECO:0007669"/>
    <property type="project" value="UniProtKB-KW"/>
</dbReference>
<dbReference type="Pfam" id="PF01448">
    <property type="entry name" value="ELM2"/>
    <property type="match status" value="1"/>
</dbReference>
<evidence type="ECO:0000256" key="2">
    <source>
        <dbReference type="ARBA" id="ARBA00022491"/>
    </source>
</evidence>
<comment type="subcellular location">
    <subcellularLocation>
        <location evidence="1">Nucleus</location>
    </subcellularLocation>
</comment>
<dbReference type="GO" id="GO:0016581">
    <property type="term" value="C:NuRD complex"/>
    <property type="evidence" value="ECO:0007669"/>
    <property type="project" value="TreeGrafter"/>
</dbReference>
<keyword evidence="3" id="KW-0479">Metal-binding</keyword>
<dbReference type="Proteomes" id="UP000095283">
    <property type="component" value="Unplaced"/>
</dbReference>
<dbReference type="PROSITE" id="PS51293">
    <property type="entry name" value="SANT"/>
    <property type="match status" value="1"/>
</dbReference>
<evidence type="ECO:0000256" key="1">
    <source>
        <dbReference type="ARBA" id="ARBA00004123"/>
    </source>
</evidence>
<dbReference type="GO" id="GO:0003714">
    <property type="term" value="F:transcription corepressor activity"/>
    <property type="evidence" value="ECO:0007669"/>
    <property type="project" value="TreeGrafter"/>
</dbReference>
<evidence type="ECO:0000259" key="9">
    <source>
        <dbReference type="PROSITE" id="PS51293"/>
    </source>
</evidence>
<dbReference type="InterPro" id="IPR017884">
    <property type="entry name" value="SANT_dom"/>
</dbReference>
<dbReference type="InterPro" id="IPR009057">
    <property type="entry name" value="Homeodomain-like_sf"/>
</dbReference>
<evidence type="ECO:0000256" key="5">
    <source>
        <dbReference type="ARBA" id="ARBA00022833"/>
    </source>
</evidence>
<dbReference type="SMART" id="SM01189">
    <property type="entry name" value="ELM2"/>
    <property type="match status" value="1"/>
</dbReference>
<evidence type="ECO:0000256" key="3">
    <source>
        <dbReference type="ARBA" id="ARBA00022723"/>
    </source>
</evidence>
<dbReference type="CDD" id="cd11661">
    <property type="entry name" value="SANT_MTA3_like"/>
    <property type="match status" value="1"/>
</dbReference>
<keyword evidence="5" id="KW-0862">Zinc</keyword>
<keyword evidence="10" id="KW-1185">Reference proteome</keyword>
<dbReference type="GO" id="GO:0000122">
    <property type="term" value="P:negative regulation of transcription by RNA polymerase II"/>
    <property type="evidence" value="ECO:0007669"/>
    <property type="project" value="TreeGrafter"/>
</dbReference>
<dbReference type="Gene3D" id="1.10.10.60">
    <property type="entry name" value="Homeodomain-like"/>
    <property type="match status" value="1"/>
</dbReference>
<dbReference type="SUPFAM" id="SSF46689">
    <property type="entry name" value="Homeodomain-like"/>
    <property type="match status" value="1"/>
</dbReference>